<feature type="binding site" evidence="4">
    <location>
        <position position="282"/>
    </location>
    <ligand>
        <name>Zn(2+)</name>
        <dbReference type="ChEBI" id="CHEBI:29105"/>
        <label>1</label>
        <note>catalytic</note>
    </ligand>
</feature>
<dbReference type="InterPro" id="IPR006680">
    <property type="entry name" value="Amidohydro-rel"/>
</dbReference>
<dbReference type="RefSeq" id="WP_127724737.1">
    <property type="nucleotide sequence ID" value="NZ_RLIH01000009.1"/>
</dbReference>
<feature type="binding site" evidence="4">
    <location>
        <position position="193"/>
    </location>
    <ligand>
        <name>Zn(2+)</name>
        <dbReference type="ChEBI" id="CHEBI:29105"/>
        <label>2</label>
        <note>catalytic</note>
    </ligand>
</feature>
<dbReference type="AlphaFoldDB" id="A0A437S663"/>
<dbReference type="InterPro" id="IPR050378">
    <property type="entry name" value="Metallo-dep_Hydrolases_sf"/>
</dbReference>
<feature type="binding site" evidence="3">
    <location>
        <position position="286"/>
    </location>
    <ligand>
        <name>substrate</name>
    </ligand>
</feature>
<accession>A0A437S663</accession>
<dbReference type="EMBL" id="RLIH01000009">
    <property type="protein sequence ID" value="RVU54515.1"/>
    <property type="molecule type" value="Genomic_DNA"/>
</dbReference>
<feature type="binding site" evidence="3">
    <location>
        <position position="97"/>
    </location>
    <ligand>
        <name>substrate</name>
    </ligand>
</feature>
<comment type="function">
    <text evidence="1">Catalyzes the hydrolytic cleavage of a subset of L-isoaspartyl (L-beta-aspartyl) dipeptides. Used to degrade proteins damaged by L-isoaspartyl residues formation.</text>
</comment>
<feature type="binding site" evidence="4">
    <location>
        <position position="59"/>
    </location>
    <ligand>
        <name>Zn(2+)</name>
        <dbReference type="ChEBI" id="CHEBI:29105"/>
        <label>1</label>
        <note>catalytic</note>
    </ligand>
</feature>
<dbReference type="InterPro" id="IPR032466">
    <property type="entry name" value="Metal_Hydrolase"/>
</dbReference>
<dbReference type="Proteomes" id="UP000288812">
    <property type="component" value="Unassembled WGS sequence"/>
</dbReference>
<dbReference type="SUPFAM" id="SSF51338">
    <property type="entry name" value="Composite domain of metallo-dependent hydrolases"/>
    <property type="match status" value="1"/>
</dbReference>
<comment type="similarity">
    <text evidence="1">Belongs to the peptidase M38 family.</text>
</comment>
<keyword evidence="1 6" id="KW-0378">Hydrolase</keyword>
<dbReference type="Gene3D" id="2.30.40.10">
    <property type="entry name" value="Urease, subunit C, domain 1"/>
    <property type="match status" value="1"/>
</dbReference>
<keyword evidence="7" id="KW-1185">Reference proteome</keyword>
<dbReference type="PANTHER" id="PTHR11647">
    <property type="entry name" value="HYDRANTOINASE/DIHYDROPYRIMIDINASE FAMILY MEMBER"/>
    <property type="match status" value="1"/>
</dbReference>
<dbReference type="GO" id="GO:0005737">
    <property type="term" value="C:cytoplasm"/>
    <property type="evidence" value="ECO:0007669"/>
    <property type="project" value="UniProtKB-SubCell"/>
</dbReference>
<reference evidence="6 7" key="1">
    <citation type="submission" date="2018-11" db="EMBL/GenBank/DDBJ databases">
        <title>Genome sequencing and assembly of Anaerosphaera sp. nov., GS7-6-2.</title>
        <authorList>
            <person name="Rettenmaier R."/>
            <person name="Liebl W."/>
            <person name="Zverlov V."/>
        </authorList>
    </citation>
    <scope>NUCLEOTIDE SEQUENCE [LARGE SCALE GENOMIC DNA]</scope>
    <source>
        <strain evidence="6 7">GS7-6-2</strain>
    </source>
</reference>
<feature type="active site" description="Proton acceptor" evidence="2">
    <location>
        <position position="282"/>
    </location>
</feature>
<keyword evidence="1 4" id="KW-0479">Metal-binding</keyword>
<name>A0A437S663_9FIRM</name>
<dbReference type="GO" id="GO:0046872">
    <property type="term" value="F:metal ion binding"/>
    <property type="evidence" value="ECO:0007669"/>
    <property type="project" value="UniProtKB-KW"/>
</dbReference>
<organism evidence="6 7">
    <name type="scientific">Anaerosphaera multitolerans</name>
    <dbReference type="NCBI Taxonomy" id="2487351"/>
    <lineage>
        <taxon>Bacteria</taxon>
        <taxon>Bacillati</taxon>
        <taxon>Bacillota</taxon>
        <taxon>Tissierellia</taxon>
        <taxon>Tissierellales</taxon>
        <taxon>Peptoniphilaceae</taxon>
        <taxon>Anaerosphaera</taxon>
    </lineage>
</organism>
<evidence type="ECO:0000256" key="1">
    <source>
        <dbReference type="PIRNR" id="PIRNR001238"/>
    </source>
</evidence>
<evidence type="ECO:0000313" key="7">
    <source>
        <dbReference type="Proteomes" id="UP000288812"/>
    </source>
</evidence>
<dbReference type="InterPro" id="IPR011059">
    <property type="entry name" value="Metal-dep_hydrolase_composite"/>
</dbReference>
<feature type="binding site" evidence="4">
    <location>
        <position position="61"/>
    </location>
    <ligand>
        <name>Zn(2+)</name>
        <dbReference type="ChEBI" id="CHEBI:29105"/>
        <label>1</label>
        <note>catalytic</note>
    </ligand>
</feature>
<dbReference type="GO" id="GO:0008798">
    <property type="term" value="F:beta-aspartyl-peptidase activity"/>
    <property type="evidence" value="ECO:0007669"/>
    <property type="project" value="InterPro"/>
</dbReference>
<feature type="binding site" evidence="4">
    <location>
        <position position="222"/>
    </location>
    <ligand>
        <name>Zn(2+)</name>
        <dbReference type="ChEBI" id="CHEBI:29105"/>
        <label>2</label>
        <note>catalytic</note>
    </ligand>
</feature>
<keyword evidence="1 4" id="KW-0862">Zinc</keyword>
<comment type="caution">
    <text evidence="6">The sequence shown here is derived from an EMBL/GenBank/DDBJ whole genome shotgun (WGS) entry which is preliminary data.</text>
</comment>
<gene>
    <name evidence="6" type="ORF">EF514_07095</name>
</gene>
<keyword evidence="1" id="KW-0645">Protease</keyword>
<feature type="binding site" evidence="3">
    <location>
        <begin position="66"/>
        <end position="68"/>
    </location>
    <ligand>
        <name>substrate</name>
    </ligand>
</feature>
<dbReference type="PANTHER" id="PTHR11647:SF1">
    <property type="entry name" value="COLLAPSIN RESPONSE MEDIATOR PROTEIN"/>
    <property type="match status" value="1"/>
</dbReference>
<feature type="binding site" evidence="3">
    <location>
        <position position="161"/>
    </location>
    <ligand>
        <name>substrate</name>
    </ligand>
</feature>
<comment type="cofactor">
    <cofactor evidence="1 4">
        <name>Zn(2+)</name>
        <dbReference type="ChEBI" id="CHEBI:29105"/>
    </cofactor>
    <text evidence="1 4">Binds 2 Zn(2+) ions per subunit.</text>
</comment>
<protein>
    <recommendedName>
        <fullName evidence="1">Isoaspartyl dipeptidase</fullName>
        <ecNumber evidence="1">3.4.19.-</ecNumber>
    </recommendedName>
</protein>
<dbReference type="Gene3D" id="3.20.20.140">
    <property type="entry name" value="Metal-dependent hydrolases"/>
    <property type="match status" value="1"/>
</dbReference>
<dbReference type="GO" id="GO:0008237">
    <property type="term" value="F:metallopeptidase activity"/>
    <property type="evidence" value="ECO:0007669"/>
    <property type="project" value="UniProtKB-KW"/>
</dbReference>
<dbReference type="SUPFAM" id="SSF51556">
    <property type="entry name" value="Metallo-dependent hydrolases"/>
    <property type="match status" value="1"/>
</dbReference>
<dbReference type="PIRSF" id="PIRSF001238">
    <property type="entry name" value="IadA"/>
    <property type="match status" value="1"/>
</dbReference>
<evidence type="ECO:0000256" key="4">
    <source>
        <dbReference type="PIRSR" id="PIRSR001238-3"/>
    </source>
</evidence>
<dbReference type="Pfam" id="PF01979">
    <property type="entry name" value="Amidohydro_1"/>
    <property type="match status" value="1"/>
</dbReference>
<comment type="PTM">
    <text evidence="1">Carboxylation allows a single lysine to coordinate two zinc ions.</text>
</comment>
<dbReference type="GO" id="GO:0006508">
    <property type="term" value="P:proteolysis"/>
    <property type="evidence" value="ECO:0007669"/>
    <property type="project" value="UniProtKB-KW"/>
</dbReference>
<comment type="subcellular location">
    <subcellularLocation>
        <location evidence="1">Cytoplasm</location>
    </subcellularLocation>
</comment>
<feature type="binding site" evidence="3">
    <location>
        <position position="225"/>
    </location>
    <ligand>
        <name>substrate</name>
    </ligand>
</feature>
<feature type="domain" description="Amidohydrolase-related" evidence="5">
    <location>
        <begin position="50"/>
        <end position="370"/>
    </location>
</feature>
<evidence type="ECO:0000259" key="5">
    <source>
        <dbReference type="Pfam" id="PF01979"/>
    </source>
</evidence>
<sequence length="386" mass="41852">MILIKNAEVYSPKYLGRKDILIGGREILAIGNDFNLINVEHEVVDVKGDYIIPGLIDNHVHISGGGGEGGFKLRTPEIMLTDITLSGVTTVIGVLGTDGTTRTMTNLLAKARGLEEEGISTYIQTGSYEIPVRTLTGSIVDDIVLIDKIIGVGEIAISDHRSTVPSYVEFARVISQARLGGMLSGKAGVINVHMGDGEEMLNLVYEVLSKTSIPIKHIVPTHMNRNPYLFKEAIKYAGKGGFVDFTTSTTEVFLAEGEVKCSEAMKIFYDKDLLNMVTLSSDGQGSLPDFNKEGQMVGVGVGEVKSLFKEIKDSILNEKIPLEKAITVATKNTANNFKLTGKGEIKEGNDGDLVRLNKNLDIIDVYAMGKKLVEKGVPLVKGTYEK</sequence>
<dbReference type="NCBIfam" id="TIGR01975">
    <property type="entry name" value="isoAsp_dipep"/>
    <property type="match status" value="1"/>
</dbReference>
<proteinExistence type="inferred from homology"/>
<dbReference type="OrthoDB" id="9775607at2"/>
<evidence type="ECO:0000313" key="6">
    <source>
        <dbReference type="EMBL" id="RVU54515.1"/>
    </source>
</evidence>
<dbReference type="GO" id="GO:0016810">
    <property type="term" value="F:hydrolase activity, acting on carbon-nitrogen (but not peptide) bonds"/>
    <property type="evidence" value="ECO:0007669"/>
    <property type="project" value="InterPro"/>
</dbReference>
<dbReference type="InterPro" id="IPR010229">
    <property type="entry name" value="Pept_M38_dipep"/>
</dbReference>
<feature type="binding site" evidence="3">
    <location>
        <position position="128"/>
    </location>
    <ligand>
        <name>substrate</name>
    </ligand>
</feature>
<dbReference type="EC" id="3.4.19.-" evidence="1"/>
<evidence type="ECO:0000256" key="2">
    <source>
        <dbReference type="PIRSR" id="PIRSR001238-1"/>
    </source>
</evidence>
<evidence type="ECO:0000256" key="3">
    <source>
        <dbReference type="PIRSR" id="PIRSR001238-2"/>
    </source>
</evidence>
<keyword evidence="1" id="KW-0482">Metalloprotease</keyword>